<dbReference type="PANTHER" id="PTHR43046">
    <property type="entry name" value="GDP-MANNOSE MANNOSYL HYDROLASE"/>
    <property type="match status" value="1"/>
</dbReference>
<keyword evidence="5" id="KW-1185">Reference proteome</keyword>
<comment type="cofactor">
    <cofactor evidence="1">
        <name>Mg(2+)</name>
        <dbReference type="ChEBI" id="CHEBI:18420"/>
    </cofactor>
</comment>
<evidence type="ECO:0000259" key="3">
    <source>
        <dbReference type="PROSITE" id="PS51462"/>
    </source>
</evidence>
<dbReference type="PROSITE" id="PS51462">
    <property type="entry name" value="NUDIX"/>
    <property type="match status" value="1"/>
</dbReference>
<dbReference type="EMBL" id="CP041666">
    <property type="protein sequence ID" value="QDP39686.1"/>
    <property type="molecule type" value="Genomic_DNA"/>
</dbReference>
<evidence type="ECO:0000256" key="2">
    <source>
        <dbReference type="ARBA" id="ARBA00022801"/>
    </source>
</evidence>
<feature type="domain" description="Nudix hydrolase" evidence="3">
    <location>
        <begin position="66"/>
        <end position="194"/>
    </location>
</feature>
<accession>A0A516KEE0</accession>
<dbReference type="Pfam" id="PF00293">
    <property type="entry name" value="NUDIX"/>
    <property type="match status" value="1"/>
</dbReference>
<dbReference type="InterPro" id="IPR015797">
    <property type="entry name" value="NUDIX_hydrolase-like_dom_sf"/>
</dbReference>
<evidence type="ECO:0000256" key="1">
    <source>
        <dbReference type="ARBA" id="ARBA00001946"/>
    </source>
</evidence>
<dbReference type="AlphaFoldDB" id="A0A516KEE0"/>
<evidence type="ECO:0000313" key="5">
    <source>
        <dbReference type="Proteomes" id="UP000315215"/>
    </source>
</evidence>
<organism evidence="4 5">
    <name type="scientific">Radiobacillus deserti</name>
    <dbReference type="NCBI Taxonomy" id="2594883"/>
    <lineage>
        <taxon>Bacteria</taxon>
        <taxon>Bacillati</taxon>
        <taxon>Bacillota</taxon>
        <taxon>Bacilli</taxon>
        <taxon>Bacillales</taxon>
        <taxon>Bacillaceae</taxon>
        <taxon>Radiobacillus</taxon>
    </lineage>
</organism>
<evidence type="ECO:0000313" key="4">
    <source>
        <dbReference type="EMBL" id="QDP39686.1"/>
    </source>
</evidence>
<dbReference type="InterPro" id="IPR059176">
    <property type="entry name" value="UDP-X_N"/>
</dbReference>
<dbReference type="InterPro" id="IPR000086">
    <property type="entry name" value="NUDIX_hydrolase_dom"/>
</dbReference>
<protein>
    <submittedName>
        <fullName evidence="4">NUDIX hydrolase</fullName>
    </submittedName>
</protein>
<dbReference type="PANTHER" id="PTHR43046:SF16">
    <property type="entry name" value="ADP-RIBOSE PYROPHOSPHATASE YJHB-RELATED"/>
    <property type="match status" value="1"/>
</dbReference>
<dbReference type="OrthoDB" id="9804442at2"/>
<dbReference type="KEGG" id="aqt:FN924_05555"/>
<keyword evidence="2 4" id="KW-0378">Hydrolase</keyword>
<dbReference type="Proteomes" id="UP000315215">
    <property type="component" value="Chromosome"/>
</dbReference>
<reference evidence="4 5" key="1">
    <citation type="submission" date="2019-07" db="EMBL/GenBank/DDBJ databases">
        <authorList>
            <person name="Li J."/>
        </authorList>
    </citation>
    <scope>NUCLEOTIDE SEQUENCE [LARGE SCALE GENOMIC DNA]</scope>
    <source>
        <strain evidence="4 5">TKL69</strain>
    </source>
</reference>
<proteinExistence type="predicted"/>
<dbReference type="RefSeq" id="WP_143892512.1">
    <property type="nucleotide sequence ID" value="NZ_CP041666.1"/>
</dbReference>
<dbReference type="Gene3D" id="3.90.79.10">
    <property type="entry name" value="Nucleoside Triphosphate Pyrophosphohydrolase"/>
    <property type="match status" value="1"/>
</dbReference>
<dbReference type="Gene3D" id="6.10.250.1120">
    <property type="match status" value="1"/>
</dbReference>
<name>A0A516KEE0_9BACI</name>
<sequence>MEQKWLKWAKEIQALAQAGLAYSNNVYDSERYEQLRELSKEIMASYTSVSMEKLDELFTNEVGYQTPKVDIRAFIVENGKLLLVQEKIDGKWALPGGWADVGLSPSEIAVKESVEEANIVVKPKRVLAIYDYLKHEHPPSPYHVYKIFILCERTGGDLKGGLETHQVKFFSPDQLPELSVERNTKAQILQLWEDVSHNRQLTRLD</sequence>
<dbReference type="GO" id="GO:0016787">
    <property type="term" value="F:hydrolase activity"/>
    <property type="evidence" value="ECO:0007669"/>
    <property type="project" value="UniProtKB-KW"/>
</dbReference>
<dbReference type="CDD" id="cd04672">
    <property type="entry name" value="NUDIX_CDP-Chase_like"/>
    <property type="match status" value="1"/>
</dbReference>
<dbReference type="Pfam" id="PF12535">
    <property type="entry name" value="Nudix_N"/>
    <property type="match status" value="1"/>
</dbReference>
<dbReference type="SUPFAM" id="SSF55811">
    <property type="entry name" value="Nudix"/>
    <property type="match status" value="1"/>
</dbReference>
<gene>
    <name evidence="4" type="ORF">FN924_05555</name>
</gene>